<sequence>MNGHPVGKRVVNGWVGGVMVEIRDWEGIIFDDGRARGRQEGEEQSGEGNAEEDEKETLFAEEVANRGSKSSSEREPWPVWLGRLGVLSEIACFAAFLDVVKHDNAQLNVPPLLAFKPIKASIFISQCCTNPCIEIPHLALFLPLIAWYLFSFARCASIFLTSVIVTDTPALAHLLGLLLAVFENGVSDWMHRSGYLVTVHASLT</sequence>
<organism evidence="2 3">
    <name type="scientific">Senna tora</name>
    <dbReference type="NCBI Taxonomy" id="362788"/>
    <lineage>
        <taxon>Eukaryota</taxon>
        <taxon>Viridiplantae</taxon>
        <taxon>Streptophyta</taxon>
        <taxon>Embryophyta</taxon>
        <taxon>Tracheophyta</taxon>
        <taxon>Spermatophyta</taxon>
        <taxon>Magnoliopsida</taxon>
        <taxon>eudicotyledons</taxon>
        <taxon>Gunneridae</taxon>
        <taxon>Pentapetalae</taxon>
        <taxon>rosids</taxon>
        <taxon>fabids</taxon>
        <taxon>Fabales</taxon>
        <taxon>Fabaceae</taxon>
        <taxon>Caesalpinioideae</taxon>
        <taxon>Cassia clade</taxon>
        <taxon>Senna</taxon>
    </lineage>
</organism>
<dbReference type="EMBL" id="JAAIUW010000013">
    <property type="protein sequence ID" value="KAF7804862.1"/>
    <property type="molecule type" value="Genomic_DNA"/>
</dbReference>
<feature type="compositionally biased region" description="Acidic residues" evidence="1">
    <location>
        <begin position="42"/>
        <end position="55"/>
    </location>
</feature>
<keyword evidence="3" id="KW-1185">Reference proteome</keyword>
<comment type="caution">
    <text evidence="2">The sequence shown here is derived from an EMBL/GenBank/DDBJ whole genome shotgun (WGS) entry which is preliminary data.</text>
</comment>
<evidence type="ECO:0000256" key="1">
    <source>
        <dbReference type="SAM" id="MobiDB-lite"/>
    </source>
</evidence>
<dbReference type="Proteomes" id="UP000634136">
    <property type="component" value="Unassembled WGS sequence"/>
</dbReference>
<dbReference type="AlphaFoldDB" id="A0A834W0N6"/>
<gene>
    <name evidence="2" type="ORF">G2W53_043973</name>
</gene>
<name>A0A834W0N6_9FABA</name>
<protein>
    <submittedName>
        <fullName evidence="2">UDP-glucuronic acid decarboxylase 2</fullName>
    </submittedName>
</protein>
<proteinExistence type="predicted"/>
<evidence type="ECO:0000313" key="2">
    <source>
        <dbReference type="EMBL" id="KAF7804862.1"/>
    </source>
</evidence>
<accession>A0A834W0N6</accession>
<evidence type="ECO:0000313" key="3">
    <source>
        <dbReference type="Proteomes" id="UP000634136"/>
    </source>
</evidence>
<reference evidence="2" key="1">
    <citation type="submission" date="2020-09" db="EMBL/GenBank/DDBJ databases">
        <title>Genome-Enabled Discovery of Anthraquinone Biosynthesis in Senna tora.</title>
        <authorList>
            <person name="Kang S.-H."/>
            <person name="Pandey R.P."/>
            <person name="Lee C.-M."/>
            <person name="Sim J.-S."/>
            <person name="Jeong J.-T."/>
            <person name="Choi B.-S."/>
            <person name="Jung M."/>
            <person name="Ginzburg D."/>
            <person name="Zhao K."/>
            <person name="Won S.Y."/>
            <person name="Oh T.-J."/>
            <person name="Yu Y."/>
            <person name="Kim N.-H."/>
            <person name="Lee O.R."/>
            <person name="Lee T.-H."/>
            <person name="Bashyal P."/>
            <person name="Kim T.-S."/>
            <person name="Lee W.-H."/>
            <person name="Kawkins C."/>
            <person name="Kim C.-K."/>
            <person name="Kim J.S."/>
            <person name="Ahn B.O."/>
            <person name="Rhee S.Y."/>
            <person name="Sohng J.K."/>
        </authorList>
    </citation>
    <scope>NUCLEOTIDE SEQUENCE</scope>
    <source>
        <tissue evidence="2">Leaf</tissue>
    </source>
</reference>
<feature type="region of interest" description="Disordered" evidence="1">
    <location>
        <begin position="34"/>
        <end position="56"/>
    </location>
</feature>